<dbReference type="GO" id="GO:0005840">
    <property type="term" value="C:ribosome"/>
    <property type="evidence" value="ECO:0007669"/>
    <property type="project" value="UniProtKB-KW"/>
</dbReference>
<dbReference type="HAMAP" id="MF_00382">
    <property type="entry name" value="Ribosomal_bL20"/>
    <property type="match status" value="1"/>
</dbReference>
<dbReference type="CDD" id="cd07026">
    <property type="entry name" value="Ribosomal_L20"/>
    <property type="match status" value="1"/>
</dbReference>
<dbReference type="GO" id="GO:0019843">
    <property type="term" value="F:rRNA binding"/>
    <property type="evidence" value="ECO:0007669"/>
    <property type="project" value="UniProtKB-UniRule"/>
</dbReference>
<evidence type="ECO:0000256" key="1">
    <source>
        <dbReference type="ARBA" id="ARBA00007698"/>
    </source>
</evidence>
<dbReference type="AlphaFoldDB" id="A0A2M7H303"/>
<evidence type="ECO:0000256" key="3">
    <source>
        <dbReference type="ARBA" id="ARBA00023274"/>
    </source>
</evidence>
<feature type="region of interest" description="Disordered" evidence="7">
    <location>
        <begin position="1"/>
        <end position="49"/>
    </location>
</feature>
<proteinExistence type="inferred from homology"/>
<comment type="similarity">
    <text evidence="1 5 6">Belongs to the bacterial ribosomal protein bL20 family.</text>
</comment>
<dbReference type="GO" id="GO:0003735">
    <property type="term" value="F:structural constituent of ribosome"/>
    <property type="evidence" value="ECO:0007669"/>
    <property type="project" value="InterPro"/>
</dbReference>
<dbReference type="GO" id="GO:0000027">
    <property type="term" value="P:ribosomal large subunit assembly"/>
    <property type="evidence" value="ECO:0007669"/>
    <property type="project" value="UniProtKB-UniRule"/>
</dbReference>
<comment type="function">
    <text evidence="5 6">Binds directly to 23S ribosomal RNA and is necessary for the in vitro assembly process of the 50S ribosomal subunit. It is not involved in the protein synthesizing functions of that subunit.</text>
</comment>
<accession>A0A2M7H303</accession>
<keyword evidence="5 6" id="KW-0694">RNA-binding</keyword>
<evidence type="ECO:0000313" key="9">
    <source>
        <dbReference type="Proteomes" id="UP000230292"/>
    </source>
</evidence>
<feature type="compositionally biased region" description="Basic residues" evidence="7">
    <location>
        <begin position="38"/>
        <end position="49"/>
    </location>
</feature>
<evidence type="ECO:0000256" key="4">
    <source>
        <dbReference type="ARBA" id="ARBA00035172"/>
    </source>
</evidence>
<keyword evidence="2 5" id="KW-0689">Ribosomal protein</keyword>
<dbReference type="EMBL" id="PFGC01000046">
    <property type="protein sequence ID" value="PIW36603.1"/>
    <property type="molecule type" value="Genomic_DNA"/>
</dbReference>
<dbReference type="FunFam" id="1.10.1900.20:FF:000001">
    <property type="entry name" value="50S ribosomal protein L20"/>
    <property type="match status" value="1"/>
</dbReference>
<dbReference type="Proteomes" id="UP000230292">
    <property type="component" value="Unassembled WGS sequence"/>
</dbReference>
<keyword evidence="5 6" id="KW-0699">rRNA-binding</keyword>
<evidence type="ECO:0000256" key="2">
    <source>
        <dbReference type="ARBA" id="ARBA00022980"/>
    </source>
</evidence>
<dbReference type="Pfam" id="PF00453">
    <property type="entry name" value="Ribosomal_L20"/>
    <property type="match status" value="1"/>
</dbReference>
<dbReference type="PANTHER" id="PTHR10986">
    <property type="entry name" value="39S RIBOSOMAL PROTEIN L20"/>
    <property type="match status" value="1"/>
</dbReference>
<dbReference type="InterPro" id="IPR035566">
    <property type="entry name" value="Ribosomal_protein_bL20_C"/>
</dbReference>
<reference evidence="8 9" key="1">
    <citation type="submission" date="2017-09" db="EMBL/GenBank/DDBJ databases">
        <title>Depth-based differentiation of microbial function through sediment-hosted aquifers and enrichment of novel symbionts in the deep terrestrial subsurface.</title>
        <authorList>
            <person name="Probst A.J."/>
            <person name="Ladd B."/>
            <person name="Jarett J.K."/>
            <person name="Geller-Mcgrath D.E."/>
            <person name="Sieber C.M."/>
            <person name="Emerson J.B."/>
            <person name="Anantharaman K."/>
            <person name="Thomas B.C."/>
            <person name="Malmstrom R."/>
            <person name="Stieglmeier M."/>
            <person name="Klingl A."/>
            <person name="Woyke T."/>
            <person name="Ryan C.M."/>
            <person name="Banfield J.F."/>
        </authorList>
    </citation>
    <scope>NUCLEOTIDE SEQUENCE [LARGE SCALE GENOMIC DNA]</scope>
    <source>
        <strain evidence="8">CG15_BIG_FIL_POST_REV_8_21_14_020_45_12</strain>
    </source>
</reference>
<sequence length="115" mass="13036">MARVKGGPKRTQRRKSLLKKTKGFSAGRKNLTRQAKTAAKKAGQRAFDHRKLKKRQFRALWQIKISAGAKLNGTSYSKLMGNLKKHNIELDRKILADMAEHHPELFSKIVEAASK</sequence>
<evidence type="ECO:0000313" key="8">
    <source>
        <dbReference type="EMBL" id="PIW36603.1"/>
    </source>
</evidence>
<dbReference type="Gene3D" id="6.10.160.10">
    <property type="match status" value="1"/>
</dbReference>
<evidence type="ECO:0000256" key="6">
    <source>
        <dbReference type="RuleBase" id="RU000560"/>
    </source>
</evidence>
<organism evidence="8 9">
    <name type="scientific">Candidatus Kerfeldbacteria bacterium CG15_BIG_FIL_POST_REV_8_21_14_020_45_12</name>
    <dbReference type="NCBI Taxonomy" id="2014247"/>
    <lineage>
        <taxon>Bacteria</taxon>
        <taxon>Candidatus Kerfeldiibacteriota</taxon>
    </lineage>
</organism>
<dbReference type="NCBIfam" id="TIGR01032">
    <property type="entry name" value="rplT_bact"/>
    <property type="match status" value="1"/>
</dbReference>
<comment type="caution">
    <text evidence="8">The sequence shown here is derived from an EMBL/GenBank/DDBJ whole genome shotgun (WGS) entry which is preliminary data.</text>
</comment>
<evidence type="ECO:0000256" key="7">
    <source>
        <dbReference type="SAM" id="MobiDB-lite"/>
    </source>
</evidence>
<gene>
    <name evidence="5" type="primary">rplT</name>
    <name evidence="8" type="ORF">COW24_04565</name>
</gene>
<dbReference type="PRINTS" id="PR00062">
    <property type="entry name" value="RIBOSOMALL20"/>
</dbReference>
<evidence type="ECO:0000256" key="5">
    <source>
        <dbReference type="HAMAP-Rule" id="MF_00382"/>
    </source>
</evidence>
<feature type="compositionally biased region" description="Basic residues" evidence="7">
    <location>
        <begin position="1"/>
        <end position="22"/>
    </location>
</feature>
<protein>
    <recommendedName>
        <fullName evidence="4 5">Large ribosomal subunit protein bL20</fullName>
    </recommendedName>
</protein>
<keyword evidence="3 5" id="KW-0687">Ribonucleoprotein</keyword>
<dbReference type="Gene3D" id="1.10.1900.20">
    <property type="entry name" value="Ribosomal protein L20"/>
    <property type="match status" value="1"/>
</dbReference>
<dbReference type="GO" id="GO:0006412">
    <property type="term" value="P:translation"/>
    <property type="evidence" value="ECO:0007669"/>
    <property type="project" value="InterPro"/>
</dbReference>
<name>A0A2M7H303_9BACT</name>
<dbReference type="InterPro" id="IPR005813">
    <property type="entry name" value="Ribosomal_bL20"/>
</dbReference>
<dbReference type="GO" id="GO:1990904">
    <property type="term" value="C:ribonucleoprotein complex"/>
    <property type="evidence" value="ECO:0007669"/>
    <property type="project" value="UniProtKB-KW"/>
</dbReference>
<dbReference type="SUPFAM" id="SSF74731">
    <property type="entry name" value="Ribosomal protein L20"/>
    <property type="match status" value="1"/>
</dbReference>